<organism evidence="3 4">
    <name type="scientific">Mycena chlorophos</name>
    <name type="common">Agaric fungus</name>
    <name type="synonym">Agaricus chlorophos</name>
    <dbReference type="NCBI Taxonomy" id="658473"/>
    <lineage>
        <taxon>Eukaryota</taxon>
        <taxon>Fungi</taxon>
        <taxon>Dikarya</taxon>
        <taxon>Basidiomycota</taxon>
        <taxon>Agaricomycotina</taxon>
        <taxon>Agaricomycetes</taxon>
        <taxon>Agaricomycetidae</taxon>
        <taxon>Agaricales</taxon>
        <taxon>Marasmiineae</taxon>
        <taxon>Mycenaceae</taxon>
        <taxon>Mycena</taxon>
    </lineage>
</organism>
<feature type="compositionally biased region" description="Pro residues" evidence="1">
    <location>
        <begin position="158"/>
        <end position="168"/>
    </location>
</feature>
<protein>
    <recommendedName>
        <fullName evidence="2">FHA domain-containing protein</fullName>
    </recommendedName>
</protein>
<dbReference type="InterPro" id="IPR008984">
    <property type="entry name" value="SMAD_FHA_dom_sf"/>
</dbReference>
<sequence>MDLPGRFGTISLLRQNTVADVVTSFGVDATAVSFGRDPTCSVRLYYPDVAPVHARVVFNDAKKAFLEVIGDGGLSVDGCEVFPQRTIPLENGSEVVIHGKRFRFTYPPKDMRAALAASPARPANRALRLSMIASAQVFSPRPSSNPKENLRVLQSPLRAPPRRTPSPSPTKGKGQYDQDDETITLVQGAHPRVVEDEKDLVILEDVEITPPRPQAALPKTPRRQSLHRAVLIRSAHRAVLAANANAASPLKPPVVSPSKPLSVPVPQTQPQPVSPTKGTYGVPMDNADDEGDTDTDTDTEEEEAEVRALGLEVVSVSSGSESEEEEEEEEAAQRQQEQKARLGWRKSLERLWPFGRVKDEEEETVLPPAPANEDNANEDENDESDENEDENEEMNAPTPVRKTVVNTTPTQQNMTPRLPSKSVAPASAPGFAQPRPLPPFGMRGASRSPEKSVNTPFGPIRARSRSKSKSPEKPHPAARTPVGFGKPKQQEQQVVPMDVDEDEDEEEQHAPAKSLYAELAAEARKEAQTPITKTVTPKSAIAPETQAAPAPRLLNLANFMTPQAPRGRSKNAAAAAFQPTLTTTGPHVTTTNSVPARHSLAGGPQRIRIEESPWKAAVKVEDNSPAKPFAPPSTPATRVKVSVSEEERRAISERRRSALNAPDPDMFWADGAPGLSPRKSPTKRGPSVVDPVLEVKEEDASGQVPAEVDASAMLREMIGAVDGLKKRRESIMVDKERRASVAVAVGPLVLLGSGNVDQVEDMEVDEPEPDPAPAPKSSRRQAVATPVPTSPDEPTKRRGRKATADEPTTAAKKKTTARSRSTRRGAVAVEAESDVDVAQDEQEEEVSPPRTKPKTRRGRSVSKEPEAAAVPVAEKKTRRGRAATVEPESEGEVAAAAVVAQTGRKPRKPPPANAEKASAVPASEPVVATTTRRGRSATTTAAAPASAPERKTRTRSRAPVDNDGEDDGEAEEVEITKVVAPKRKAAAKKEKVKEEETEPVLAAATKGKKPAAPPATTKSRATKKAATPATAPAVLDGEKENEESAGEADAVAVPTTTTTKVRVSRSRKNLAKDVEEGEPQVQSVPRRTRATRATRV</sequence>
<evidence type="ECO:0000259" key="2">
    <source>
        <dbReference type="PROSITE" id="PS50006"/>
    </source>
</evidence>
<feature type="compositionally biased region" description="Basic residues" evidence="1">
    <location>
        <begin position="811"/>
        <end position="823"/>
    </location>
</feature>
<feature type="region of interest" description="Disordered" evidence="1">
    <location>
        <begin position="623"/>
        <end position="688"/>
    </location>
</feature>
<feature type="compositionally biased region" description="Low complexity" evidence="1">
    <location>
        <begin position="580"/>
        <end position="591"/>
    </location>
</feature>
<feature type="compositionally biased region" description="Acidic residues" evidence="1">
    <location>
        <begin position="962"/>
        <end position="973"/>
    </location>
</feature>
<feature type="compositionally biased region" description="Basic residues" evidence="1">
    <location>
        <begin position="851"/>
        <end position="860"/>
    </location>
</feature>
<dbReference type="Pfam" id="PF00498">
    <property type="entry name" value="FHA"/>
    <property type="match status" value="1"/>
</dbReference>
<feature type="region of interest" description="Disordered" evidence="1">
    <location>
        <begin position="248"/>
        <end position="549"/>
    </location>
</feature>
<feature type="compositionally biased region" description="Polar residues" evidence="1">
    <location>
        <begin position="404"/>
        <end position="415"/>
    </location>
</feature>
<feature type="domain" description="FHA" evidence="2">
    <location>
        <begin position="32"/>
        <end position="81"/>
    </location>
</feature>
<feature type="compositionally biased region" description="Acidic residues" evidence="1">
    <location>
        <begin position="375"/>
        <end position="393"/>
    </location>
</feature>
<feature type="compositionally biased region" description="Basic residues" evidence="1">
    <location>
        <begin position="1086"/>
        <end position="1096"/>
    </location>
</feature>
<feature type="compositionally biased region" description="Low complexity" evidence="1">
    <location>
        <begin position="917"/>
        <end position="947"/>
    </location>
</feature>
<dbReference type="PROSITE" id="PS50006">
    <property type="entry name" value="FHA_DOMAIN"/>
    <property type="match status" value="1"/>
</dbReference>
<feature type="compositionally biased region" description="Acidic residues" evidence="1">
    <location>
        <begin position="831"/>
        <end position="846"/>
    </location>
</feature>
<feature type="compositionally biased region" description="Low complexity" evidence="1">
    <location>
        <begin position="256"/>
        <end position="266"/>
    </location>
</feature>
<feature type="compositionally biased region" description="Basic and acidic residues" evidence="1">
    <location>
        <begin position="643"/>
        <end position="656"/>
    </location>
</feature>
<proteinExistence type="predicted"/>
<feature type="compositionally biased region" description="Acidic residues" evidence="1">
    <location>
        <begin position="321"/>
        <end position="330"/>
    </location>
</feature>
<evidence type="ECO:0000313" key="3">
    <source>
        <dbReference type="EMBL" id="GAT60387.1"/>
    </source>
</evidence>
<feature type="region of interest" description="Disordered" evidence="1">
    <location>
        <begin position="137"/>
        <end position="178"/>
    </location>
</feature>
<dbReference type="SUPFAM" id="SSF49879">
    <property type="entry name" value="SMAD/FHA domain"/>
    <property type="match status" value="1"/>
</dbReference>
<keyword evidence="4" id="KW-1185">Reference proteome</keyword>
<feature type="compositionally biased region" description="Low complexity" evidence="1">
    <location>
        <begin position="745"/>
        <end position="757"/>
    </location>
</feature>
<accession>A0ABQ0MAZ1</accession>
<feature type="compositionally biased region" description="Acidic residues" evidence="1">
    <location>
        <begin position="758"/>
        <end position="769"/>
    </location>
</feature>
<feature type="compositionally biased region" description="Acidic residues" evidence="1">
    <location>
        <begin position="498"/>
        <end position="507"/>
    </location>
</feature>
<dbReference type="Gene3D" id="2.60.200.20">
    <property type="match status" value="1"/>
</dbReference>
<feature type="compositionally biased region" description="Acidic residues" evidence="1">
    <location>
        <begin position="286"/>
        <end position="304"/>
    </location>
</feature>
<reference evidence="3" key="1">
    <citation type="submission" date="2014-09" db="EMBL/GenBank/DDBJ databases">
        <title>Genome sequence of the luminous mushroom Mycena chlorophos for searching fungal bioluminescence genes.</title>
        <authorList>
            <person name="Tanaka Y."/>
            <person name="Kasuga D."/>
            <person name="Oba Y."/>
            <person name="Hase S."/>
            <person name="Sato K."/>
            <person name="Oba Y."/>
            <person name="Sakakibara Y."/>
        </authorList>
    </citation>
    <scope>NUCLEOTIDE SEQUENCE</scope>
</reference>
<dbReference type="PANTHER" id="PTHR35711">
    <property type="entry name" value="EXPRESSED PROTEIN"/>
    <property type="match status" value="1"/>
</dbReference>
<dbReference type="EMBL" id="DF849943">
    <property type="protein sequence ID" value="GAT60387.1"/>
    <property type="molecule type" value="Genomic_DNA"/>
</dbReference>
<dbReference type="InterPro" id="IPR000253">
    <property type="entry name" value="FHA_dom"/>
</dbReference>
<feature type="region of interest" description="Disordered" evidence="1">
    <location>
        <begin position="562"/>
        <end position="609"/>
    </location>
</feature>
<dbReference type="PANTHER" id="PTHR35711:SF1">
    <property type="entry name" value="ECTODERMAL, ISOFORM F"/>
    <property type="match status" value="1"/>
</dbReference>
<name>A0ABQ0MAZ1_MYCCL</name>
<evidence type="ECO:0000256" key="1">
    <source>
        <dbReference type="SAM" id="MobiDB-lite"/>
    </source>
</evidence>
<feature type="compositionally biased region" description="Low complexity" evidence="1">
    <location>
        <begin position="1014"/>
        <end position="1033"/>
    </location>
</feature>
<gene>
    <name evidence="3" type="ORF">MCHLO_16524</name>
</gene>
<feature type="region of interest" description="Disordered" evidence="1">
    <location>
        <begin position="745"/>
        <end position="1096"/>
    </location>
</feature>
<dbReference type="Proteomes" id="UP000815677">
    <property type="component" value="Unassembled WGS sequence"/>
</dbReference>
<evidence type="ECO:0000313" key="4">
    <source>
        <dbReference type="Proteomes" id="UP000815677"/>
    </source>
</evidence>